<dbReference type="EMBL" id="JACRAF010000013">
    <property type="protein sequence ID" value="MBI4920838.1"/>
    <property type="molecule type" value="Genomic_DNA"/>
</dbReference>
<proteinExistence type="predicted"/>
<reference evidence="2" key="1">
    <citation type="submission" date="2020-07" db="EMBL/GenBank/DDBJ databases">
        <title>Huge and variable diversity of episymbiotic CPR bacteria and DPANN archaea in groundwater ecosystems.</title>
        <authorList>
            <person name="He C.Y."/>
            <person name="Keren R."/>
            <person name="Whittaker M."/>
            <person name="Farag I.F."/>
            <person name="Doudna J."/>
            <person name="Cate J.H.D."/>
            <person name="Banfield J.F."/>
        </authorList>
    </citation>
    <scope>NUCLEOTIDE SEQUENCE</scope>
    <source>
        <strain evidence="2">NC_groundwater_1586_Pr3_B-0.1um_66_15</strain>
    </source>
</reference>
<organism evidence="2 3">
    <name type="scientific">Devosia nanyangense</name>
    <dbReference type="NCBI Taxonomy" id="1228055"/>
    <lineage>
        <taxon>Bacteria</taxon>
        <taxon>Pseudomonadati</taxon>
        <taxon>Pseudomonadota</taxon>
        <taxon>Alphaproteobacteria</taxon>
        <taxon>Hyphomicrobiales</taxon>
        <taxon>Devosiaceae</taxon>
        <taxon>Devosia</taxon>
    </lineage>
</organism>
<gene>
    <name evidence="2" type="ORF">HY834_03750</name>
</gene>
<protein>
    <submittedName>
        <fullName evidence="2">Uncharacterized protein</fullName>
    </submittedName>
</protein>
<dbReference type="Proteomes" id="UP000782610">
    <property type="component" value="Unassembled WGS sequence"/>
</dbReference>
<name>A0A933L159_9HYPH</name>
<accession>A0A933L159</accession>
<sequence>MADDVSGRLVLDALVKELGDQGQGGAPGDGAERLTAYPIKGTIDVLALAEAVENALGGNASDDEGKLPADLNAANDG</sequence>
<evidence type="ECO:0000256" key="1">
    <source>
        <dbReference type="SAM" id="MobiDB-lite"/>
    </source>
</evidence>
<comment type="caution">
    <text evidence="2">The sequence shown here is derived from an EMBL/GenBank/DDBJ whole genome shotgun (WGS) entry which is preliminary data.</text>
</comment>
<dbReference type="AlphaFoldDB" id="A0A933L159"/>
<feature type="region of interest" description="Disordered" evidence="1">
    <location>
        <begin position="57"/>
        <end position="77"/>
    </location>
</feature>
<evidence type="ECO:0000313" key="2">
    <source>
        <dbReference type="EMBL" id="MBI4920838.1"/>
    </source>
</evidence>
<evidence type="ECO:0000313" key="3">
    <source>
        <dbReference type="Proteomes" id="UP000782610"/>
    </source>
</evidence>